<dbReference type="Proteomes" id="UP001446871">
    <property type="component" value="Unassembled WGS sequence"/>
</dbReference>
<keyword evidence="3" id="KW-1185">Reference proteome</keyword>
<comment type="caution">
    <text evidence="2">The sequence shown here is derived from an EMBL/GenBank/DDBJ whole genome shotgun (WGS) entry which is preliminary data.</text>
</comment>
<evidence type="ECO:0000313" key="2">
    <source>
        <dbReference type="EMBL" id="KAK8057047.1"/>
    </source>
</evidence>
<feature type="compositionally biased region" description="Low complexity" evidence="1">
    <location>
        <begin position="83"/>
        <end position="95"/>
    </location>
</feature>
<dbReference type="EMBL" id="JAQQWM010000007">
    <property type="protein sequence ID" value="KAK8057047.1"/>
    <property type="molecule type" value="Genomic_DNA"/>
</dbReference>
<feature type="compositionally biased region" description="Acidic residues" evidence="1">
    <location>
        <begin position="1"/>
        <end position="10"/>
    </location>
</feature>
<gene>
    <name evidence="2" type="ORF">PG996_010984</name>
</gene>
<protein>
    <submittedName>
        <fullName evidence="2">Uncharacterized protein</fullName>
    </submittedName>
</protein>
<organism evidence="2 3">
    <name type="scientific">Apiospora saccharicola</name>
    <dbReference type="NCBI Taxonomy" id="335842"/>
    <lineage>
        <taxon>Eukaryota</taxon>
        <taxon>Fungi</taxon>
        <taxon>Dikarya</taxon>
        <taxon>Ascomycota</taxon>
        <taxon>Pezizomycotina</taxon>
        <taxon>Sordariomycetes</taxon>
        <taxon>Xylariomycetidae</taxon>
        <taxon>Amphisphaeriales</taxon>
        <taxon>Apiosporaceae</taxon>
        <taxon>Apiospora</taxon>
    </lineage>
</organism>
<proteinExistence type="predicted"/>
<evidence type="ECO:0000313" key="3">
    <source>
        <dbReference type="Proteomes" id="UP001446871"/>
    </source>
</evidence>
<sequence length="95" mass="10365">MMTEATEDVVEIGTHLLEPVTPTPAPPSRLHYETVSLSWPSETENEGGPAREDDKSFSRHPPSQQHRLQQPRDTDEIAKDIDAGIAISSPGSPPP</sequence>
<reference evidence="2 3" key="1">
    <citation type="submission" date="2023-01" db="EMBL/GenBank/DDBJ databases">
        <title>Analysis of 21 Apiospora genomes using comparative genomics revels a genus with tremendous synthesis potential of carbohydrate active enzymes and secondary metabolites.</title>
        <authorList>
            <person name="Sorensen T."/>
        </authorList>
    </citation>
    <scope>NUCLEOTIDE SEQUENCE [LARGE SCALE GENOMIC DNA]</scope>
    <source>
        <strain evidence="2 3">CBS 83171</strain>
    </source>
</reference>
<evidence type="ECO:0000256" key="1">
    <source>
        <dbReference type="SAM" id="MobiDB-lite"/>
    </source>
</evidence>
<feature type="region of interest" description="Disordered" evidence="1">
    <location>
        <begin position="1"/>
        <end position="95"/>
    </location>
</feature>
<name>A0ABR1UDR8_9PEZI</name>
<feature type="compositionally biased region" description="Basic and acidic residues" evidence="1">
    <location>
        <begin position="70"/>
        <end position="82"/>
    </location>
</feature>
<accession>A0ABR1UDR8</accession>